<proteinExistence type="predicted"/>
<dbReference type="Proteomes" id="UP000077856">
    <property type="component" value="Chromosome"/>
</dbReference>
<organism evidence="1 2">
    <name type="scientific">Cytobacillus oceanisediminis 2691</name>
    <dbReference type="NCBI Taxonomy" id="1196031"/>
    <lineage>
        <taxon>Bacteria</taxon>
        <taxon>Bacillati</taxon>
        <taxon>Bacillota</taxon>
        <taxon>Bacilli</taxon>
        <taxon>Bacillales</taxon>
        <taxon>Bacillaceae</taxon>
        <taxon>Cytobacillus</taxon>
    </lineage>
</organism>
<dbReference type="EMBL" id="CP015506">
    <property type="protein sequence ID" value="AND42763.1"/>
    <property type="molecule type" value="Genomic_DNA"/>
</dbReference>
<protein>
    <submittedName>
        <fullName evidence="1">Uncharacterized protein</fullName>
    </submittedName>
</protein>
<dbReference type="AlphaFoldDB" id="A0A160MI05"/>
<dbReference type="KEGG" id="bon:A361_14795"/>
<dbReference type="eggNOG" id="ENOG5032ESU">
    <property type="taxonomic scope" value="Bacteria"/>
</dbReference>
<gene>
    <name evidence="1" type="ORF">A361_14795</name>
</gene>
<evidence type="ECO:0000313" key="1">
    <source>
        <dbReference type="EMBL" id="AND42763.1"/>
    </source>
</evidence>
<sequence>MIVYHGSIRKFDHFHKEQTMQKAMKEIDTLGIWLSSDFESAKSFAIGTETVIEKSDTEFWEDGLPKVIEYDKQVLGFVYKVYIDEPILKDFDSFEHFMDERDPFCDYASAKKRHLTWKDKAILLNKDEANSEFRKSLAKQGYDGIAVPKMAIEAGDADMYCIFSDDLLQIADVFSVE</sequence>
<evidence type="ECO:0000313" key="2">
    <source>
        <dbReference type="Proteomes" id="UP000077856"/>
    </source>
</evidence>
<accession>A0A160MI05</accession>
<name>A0A160MI05_9BACI</name>
<reference evidence="1 2" key="1">
    <citation type="submission" date="2016-04" db="EMBL/GenBank/DDBJ databases">
        <title>Complete genome sequence of Bacillus oceanisediminis strain 2691.</title>
        <authorList>
            <person name="Jeong H."/>
            <person name="Kim H.J."/>
            <person name="Lee D.-W."/>
        </authorList>
    </citation>
    <scope>NUCLEOTIDE SEQUENCE [LARGE SCALE GENOMIC DNA]</scope>
    <source>
        <strain evidence="1 2">2691</strain>
    </source>
</reference>